<evidence type="ECO:0008006" key="2">
    <source>
        <dbReference type="Google" id="ProtNLM"/>
    </source>
</evidence>
<dbReference type="SUPFAM" id="SSF64076">
    <property type="entry name" value="MTH938-like"/>
    <property type="match status" value="1"/>
</dbReference>
<dbReference type="CDD" id="cd05560">
    <property type="entry name" value="Xcc1710_like"/>
    <property type="match status" value="1"/>
</dbReference>
<dbReference type="AlphaFoldDB" id="A0A6S6TGR3"/>
<dbReference type="InterPro" id="IPR007523">
    <property type="entry name" value="NDUFAF3/AAMDC"/>
</dbReference>
<name>A0A6S6TGR3_9GAMM</name>
<dbReference type="Pfam" id="PF04430">
    <property type="entry name" value="DUF498"/>
    <property type="match status" value="1"/>
</dbReference>
<evidence type="ECO:0000313" key="1">
    <source>
        <dbReference type="EMBL" id="CAA6815647.1"/>
    </source>
</evidence>
<sequence length="123" mass="14293">MKFSEDSAEGHYHIQSYGEGWIQANQRRMERGFIIHTDRIIDSWEPLRYADLQPEHLADVFKLQAKLILIGTGEYHQLPTPEIHKALIQQQIGFEFMTTDAACRTYNVLLSEFRDVAAVLFPE</sequence>
<gene>
    <name evidence="1" type="ORF">HELGO_WM18264</name>
</gene>
<dbReference type="InterPro" id="IPR036748">
    <property type="entry name" value="MTH938-like_sf"/>
</dbReference>
<proteinExistence type="predicted"/>
<dbReference type="EMBL" id="CACVAV010000252">
    <property type="protein sequence ID" value="CAA6815647.1"/>
    <property type="molecule type" value="Genomic_DNA"/>
</dbReference>
<dbReference type="PANTHER" id="PTHR21192">
    <property type="entry name" value="NUCLEAR PROTEIN E3-3"/>
    <property type="match status" value="1"/>
</dbReference>
<dbReference type="PANTHER" id="PTHR21192:SF2">
    <property type="entry name" value="NADH DEHYDROGENASE [UBIQUINONE] 1 ALPHA SUBCOMPLEX ASSEMBLY FACTOR 3"/>
    <property type="match status" value="1"/>
</dbReference>
<accession>A0A6S6TGR3</accession>
<organism evidence="1">
    <name type="scientific">uncultured Thiotrichaceae bacterium</name>
    <dbReference type="NCBI Taxonomy" id="298394"/>
    <lineage>
        <taxon>Bacteria</taxon>
        <taxon>Pseudomonadati</taxon>
        <taxon>Pseudomonadota</taxon>
        <taxon>Gammaproteobacteria</taxon>
        <taxon>Thiotrichales</taxon>
        <taxon>Thiotrichaceae</taxon>
        <taxon>environmental samples</taxon>
    </lineage>
</organism>
<dbReference type="Gene3D" id="3.40.1230.10">
    <property type="entry name" value="MTH938-like"/>
    <property type="match status" value="1"/>
</dbReference>
<reference evidence="1" key="1">
    <citation type="submission" date="2020-01" db="EMBL/GenBank/DDBJ databases">
        <authorList>
            <person name="Meier V. D."/>
            <person name="Meier V D."/>
        </authorList>
    </citation>
    <scope>NUCLEOTIDE SEQUENCE</scope>
    <source>
        <strain evidence="1">HLG_WM_MAG_08</strain>
    </source>
</reference>
<protein>
    <recommendedName>
        <fullName evidence="2">Mth938-like domain-containing protein</fullName>
    </recommendedName>
</protein>